<feature type="transmembrane region" description="Helical" evidence="6">
    <location>
        <begin position="21"/>
        <end position="41"/>
    </location>
</feature>
<reference evidence="8 9" key="1">
    <citation type="journal article" date="2017" name="Genome Announc.">
        <title>Draft Genome Sequence of Romboutsia maritimum sp. nov. Strain CCRI-22766(T), Isolated from Coastal Estuarine Mud.</title>
        <authorList>
            <person name="Maheux A.F."/>
            <person name="Boudreau D.K."/>
            <person name="Berube E."/>
            <person name="Boissinot M."/>
            <person name="Raymond F."/>
            <person name="Brodeur S."/>
            <person name="Corbeil J."/>
            <person name="Brightwell G."/>
            <person name="Broda D."/>
            <person name="Omar R.F."/>
            <person name="Bergeron M.G."/>
        </authorList>
    </citation>
    <scope>NUCLEOTIDE SEQUENCE [LARGE SCALE GENOMIC DNA]</scope>
    <source>
        <strain evidence="8 9">CCRI-22766</strain>
    </source>
</reference>
<dbReference type="PANTHER" id="PTHR46795:SF3">
    <property type="entry name" value="ABC TRANSPORTER PERMEASE"/>
    <property type="match status" value="1"/>
</dbReference>
<dbReference type="RefSeq" id="WP_095405074.1">
    <property type="nucleotide sequence ID" value="NZ_NOJZ02000007.1"/>
</dbReference>
<dbReference type="EMBL" id="NOJZ02000007">
    <property type="protein sequence ID" value="RDY23885.1"/>
    <property type="molecule type" value="Genomic_DNA"/>
</dbReference>
<keyword evidence="3 6" id="KW-0812">Transmembrane</keyword>
<evidence type="ECO:0000313" key="9">
    <source>
        <dbReference type="Proteomes" id="UP000243494"/>
    </source>
</evidence>
<feature type="transmembrane region" description="Helical" evidence="6">
    <location>
        <begin position="100"/>
        <end position="126"/>
    </location>
</feature>
<dbReference type="Pfam" id="PF02687">
    <property type="entry name" value="FtsX"/>
    <property type="match status" value="1"/>
</dbReference>
<feature type="transmembrane region" description="Helical" evidence="6">
    <location>
        <begin position="146"/>
        <end position="169"/>
    </location>
</feature>
<feature type="transmembrane region" description="Helical" evidence="6">
    <location>
        <begin position="226"/>
        <end position="252"/>
    </location>
</feature>
<evidence type="ECO:0000256" key="4">
    <source>
        <dbReference type="ARBA" id="ARBA00022989"/>
    </source>
</evidence>
<proteinExistence type="inferred from homology"/>
<dbReference type="GO" id="GO:0055085">
    <property type="term" value="P:transmembrane transport"/>
    <property type="evidence" value="ECO:0007669"/>
    <property type="project" value="UniProtKB-UniRule"/>
</dbReference>
<keyword evidence="5 6" id="KW-0472">Membrane</keyword>
<name>A0A255HQX3_9FIRM</name>
<dbReference type="InterPro" id="IPR003838">
    <property type="entry name" value="ABC3_permease_C"/>
</dbReference>
<comment type="subcellular location">
    <subcellularLocation>
        <location evidence="1 6">Cell membrane</location>
        <topology evidence="1 6">Multi-pass membrane protein</topology>
    </subcellularLocation>
</comment>
<feature type="transmembrane region" description="Helical" evidence="6">
    <location>
        <begin position="199"/>
        <end position="220"/>
    </location>
</feature>
<keyword evidence="9" id="KW-1185">Reference proteome</keyword>
<sequence length="628" mass="71980">MSFLKLSMMNLRQNLKNYGMYIFSMVFSVIVFYNFATLGYSEQFKSIQDFNTISVISGLCAMVLFLFFIFFISYSSSFFIEQRKKEFGIYTFMGIENNKIALLFAQEGLFTGIISLIIGIIGGIAVNKMFLMTLVKLANKSNIIKFEISTHAIIATSFMFLGILVLVFIKEYILLVRTDITKLLNATNMYQNVSTKNKTIQGILGLVIILGGYISTIYFRDLGINFMIAIIIAVLSVIIGTAFLFKGFFTFIMSKIIKNKKILYKNTNIVSYNNVIFRIKDSNKVLGQVTVLITCCLTSVIVAFGMKTLFDNTYNDEFPYSIYYMSRGENDDKIVNKAISLSKEEVDFKVNIDLIDYKTKSKISDYLDKLNIVRYSDIEYIMKHKSIDNEKRLLKNKPKDGEGFIIPPKNMLNASGINLDEKIAGKEIKLKDYFASSIMGNQKESLLIVSDNDYKYFLENIKDVNVLNYKGITLKNFENTSQISKYVKDNSDMKLHSVDTFDKHKFDFINSVYFIGIFLGLVFMISLGSIMYFKCISDANKDKVRFDTLRKIGTSQEYINKVIFKQVGIYFLLPIIIGIIHSIVAGHLVKDTFNIESYSSVIKCIGTFSIIYLMYYFITARKYIEITK</sequence>
<dbReference type="Proteomes" id="UP000243494">
    <property type="component" value="Unassembled WGS sequence"/>
</dbReference>
<evidence type="ECO:0000256" key="2">
    <source>
        <dbReference type="ARBA" id="ARBA00022475"/>
    </source>
</evidence>
<evidence type="ECO:0000256" key="5">
    <source>
        <dbReference type="ARBA" id="ARBA00023136"/>
    </source>
</evidence>
<comment type="similarity">
    <text evidence="6">Belongs to the ABC-4 integral membrane protein family.</text>
</comment>
<feature type="transmembrane region" description="Helical" evidence="6">
    <location>
        <begin position="512"/>
        <end position="533"/>
    </location>
</feature>
<evidence type="ECO:0000256" key="1">
    <source>
        <dbReference type="ARBA" id="ARBA00004651"/>
    </source>
</evidence>
<evidence type="ECO:0000256" key="6">
    <source>
        <dbReference type="PIRNR" id="PIRNR018968"/>
    </source>
</evidence>
<comment type="caution">
    <text evidence="8">The sequence shown here is derived from an EMBL/GenBank/DDBJ whole genome shotgun (WGS) entry which is preliminary data.</text>
</comment>
<feature type="transmembrane region" description="Helical" evidence="6">
    <location>
        <begin position="567"/>
        <end position="588"/>
    </location>
</feature>
<feature type="domain" description="ABC3 transporter permease C-terminal" evidence="7">
    <location>
        <begin position="62"/>
        <end position="168"/>
    </location>
</feature>
<evidence type="ECO:0000259" key="7">
    <source>
        <dbReference type="Pfam" id="PF02687"/>
    </source>
</evidence>
<feature type="transmembrane region" description="Helical" evidence="6">
    <location>
        <begin position="600"/>
        <end position="618"/>
    </location>
</feature>
<dbReference type="InterPro" id="IPR052536">
    <property type="entry name" value="ABC-4_Integral_Memb_Prot"/>
</dbReference>
<feature type="transmembrane region" description="Helical" evidence="6">
    <location>
        <begin position="53"/>
        <end position="80"/>
    </location>
</feature>
<dbReference type="InterPro" id="IPR027022">
    <property type="entry name" value="ABC_permease_BceB-typ"/>
</dbReference>
<evidence type="ECO:0000313" key="8">
    <source>
        <dbReference type="EMBL" id="RDY23885.1"/>
    </source>
</evidence>
<organism evidence="8 9">
    <name type="scientific">Romboutsia maritimum</name>
    <dbReference type="NCBI Taxonomy" id="2020948"/>
    <lineage>
        <taxon>Bacteria</taxon>
        <taxon>Bacillati</taxon>
        <taxon>Bacillota</taxon>
        <taxon>Clostridia</taxon>
        <taxon>Peptostreptococcales</taxon>
        <taxon>Peptostreptococcaceae</taxon>
        <taxon>Romboutsia</taxon>
    </lineage>
</organism>
<accession>A0A255HQX3</accession>
<dbReference type="OrthoDB" id="9781780at2"/>
<keyword evidence="6" id="KW-0813">Transport</keyword>
<keyword evidence="2 6" id="KW-1003">Cell membrane</keyword>
<dbReference type="AlphaFoldDB" id="A0A255HQX3"/>
<feature type="transmembrane region" description="Helical" evidence="6">
    <location>
        <begin position="285"/>
        <end position="306"/>
    </location>
</feature>
<gene>
    <name evidence="8" type="ORF">CHF27_005910</name>
</gene>
<protein>
    <submittedName>
        <fullName evidence="8">ABC transporter permease</fullName>
    </submittedName>
</protein>
<dbReference type="GO" id="GO:0005886">
    <property type="term" value="C:plasma membrane"/>
    <property type="evidence" value="ECO:0007669"/>
    <property type="project" value="UniProtKB-SubCell"/>
</dbReference>
<keyword evidence="4 6" id="KW-1133">Transmembrane helix</keyword>
<dbReference type="PIRSF" id="PIRSF018968">
    <property type="entry name" value="ABC_permease_BceB"/>
    <property type="match status" value="1"/>
</dbReference>
<evidence type="ECO:0000256" key="3">
    <source>
        <dbReference type="ARBA" id="ARBA00022692"/>
    </source>
</evidence>
<dbReference type="PANTHER" id="PTHR46795">
    <property type="entry name" value="ABC TRANSPORTER PERMEASE-RELATED-RELATED"/>
    <property type="match status" value="1"/>
</dbReference>